<keyword evidence="1" id="KW-0812">Transmembrane</keyword>
<dbReference type="Proteomes" id="UP000317010">
    <property type="component" value="Unassembled WGS sequence"/>
</dbReference>
<dbReference type="Pfam" id="PF10099">
    <property type="entry name" value="RskA_C"/>
    <property type="match status" value="1"/>
</dbReference>
<keyword evidence="4" id="KW-1185">Reference proteome</keyword>
<dbReference type="GO" id="GO:0005886">
    <property type="term" value="C:plasma membrane"/>
    <property type="evidence" value="ECO:0007669"/>
    <property type="project" value="InterPro"/>
</dbReference>
<dbReference type="PANTHER" id="PTHR37461">
    <property type="entry name" value="ANTI-SIGMA-K FACTOR RSKA"/>
    <property type="match status" value="1"/>
</dbReference>
<evidence type="ECO:0000259" key="2">
    <source>
        <dbReference type="Pfam" id="PF10099"/>
    </source>
</evidence>
<dbReference type="GO" id="GO:0016989">
    <property type="term" value="F:sigma factor antagonist activity"/>
    <property type="evidence" value="ECO:0007669"/>
    <property type="project" value="TreeGrafter"/>
</dbReference>
<evidence type="ECO:0000313" key="4">
    <source>
        <dbReference type="Proteomes" id="UP000317010"/>
    </source>
</evidence>
<dbReference type="InterPro" id="IPR018764">
    <property type="entry name" value="RskA_C"/>
</dbReference>
<name>A0A562TV29_9SPHI</name>
<proteinExistence type="predicted"/>
<dbReference type="EMBL" id="VLLI01000011">
    <property type="protein sequence ID" value="TWI97088.1"/>
    <property type="molecule type" value="Genomic_DNA"/>
</dbReference>
<accession>A0A562TV29</accession>
<keyword evidence="1" id="KW-0472">Membrane</keyword>
<evidence type="ECO:0000313" key="3">
    <source>
        <dbReference type="EMBL" id="TWI97088.1"/>
    </source>
</evidence>
<keyword evidence="1" id="KW-1133">Transmembrane helix</keyword>
<feature type="transmembrane region" description="Helical" evidence="1">
    <location>
        <begin position="101"/>
        <end position="121"/>
    </location>
</feature>
<protein>
    <submittedName>
        <fullName evidence="3">Anti-sigma-K factor rskA</fullName>
    </submittedName>
</protein>
<feature type="domain" description="Anti-sigma K factor RskA C-terminal" evidence="2">
    <location>
        <begin position="104"/>
        <end position="256"/>
    </location>
</feature>
<reference evidence="3 4" key="1">
    <citation type="submission" date="2019-07" db="EMBL/GenBank/DDBJ databases">
        <title>Genomic Encyclopedia of Archaeal and Bacterial Type Strains, Phase II (KMG-II): from individual species to whole genera.</title>
        <authorList>
            <person name="Goeker M."/>
        </authorList>
    </citation>
    <scope>NUCLEOTIDE SEQUENCE [LARGE SCALE GENOMIC DNA]</scope>
    <source>
        <strain evidence="3 4">ATCC BAA-1854</strain>
    </source>
</reference>
<dbReference type="PANTHER" id="PTHR37461:SF1">
    <property type="entry name" value="ANTI-SIGMA-K FACTOR RSKA"/>
    <property type="match status" value="1"/>
</dbReference>
<comment type="caution">
    <text evidence="3">The sequence shown here is derived from an EMBL/GenBank/DDBJ whole genome shotgun (WGS) entry which is preliminary data.</text>
</comment>
<gene>
    <name evidence="3" type="ORF">JN11_03548</name>
</gene>
<evidence type="ECO:0000256" key="1">
    <source>
        <dbReference type="SAM" id="Phobius"/>
    </source>
</evidence>
<dbReference type="GO" id="GO:0006417">
    <property type="term" value="P:regulation of translation"/>
    <property type="evidence" value="ECO:0007669"/>
    <property type="project" value="TreeGrafter"/>
</dbReference>
<dbReference type="AlphaFoldDB" id="A0A562TV29"/>
<sequence>METGILELYVLGDITPQEKLQVEEMAAKHPLIKAELEEIELSMELYAQENAIEPAEALRNRVLGSILTNFGDDSTFTTTASEEKNNVITLPAAKPNSFYKYAFAACLALLIASGIAIMGLYNKLQDSYSQIATLQNNNQHFANQVNFKEGELEVLRDSSFKFLKLQGTQHSPTSGLTLAWSPAKKKVWIDLRSLKMPLNDKGHQYQLWALVGGKPVDLGVFDKDQDSTDMKEMKSIASADAFAVTLEPRGGSASPTMDQMVVIGKF</sequence>
<dbReference type="InterPro" id="IPR051474">
    <property type="entry name" value="Anti-sigma-K/W_factor"/>
</dbReference>
<organism evidence="3 4">
    <name type="scientific">Mucilaginibacter frigoritolerans</name>
    <dbReference type="NCBI Taxonomy" id="652788"/>
    <lineage>
        <taxon>Bacteria</taxon>
        <taxon>Pseudomonadati</taxon>
        <taxon>Bacteroidota</taxon>
        <taxon>Sphingobacteriia</taxon>
        <taxon>Sphingobacteriales</taxon>
        <taxon>Sphingobacteriaceae</taxon>
        <taxon>Mucilaginibacter</taxon>
    </lineage>
</organism>